<dbReference type="SUPFAM" id="SSF54427">
    <property type="entry name" value="NTF2-like"/>
    <property type="match status" value="1"/>
</dbReference>
<dbReference type="InterPro" id="IPR032710">
    <property type="entry name" value="NTF2-like_dom_sf"/>
</dbReference>
<dbReference type="Proteomes" id="UP001595947">
    <property type="component" value="Unassembled WGS sequence"/>
</dbReference>
<keyword evidence="3" id="KW-1185">Reference proteome</keyword>
<organism evidence="2 3">
    <name type="scientific">Actinomycetospora atypica</name>
    <dbReference type="NCBI Taxonomy" id="1290095"/>
    <lineage>
        <taxon>Bacteria</taxon>
        <taxon>Bacillati</taxon>
        <taxon>Actinomycetota</taxon>
        <taxon>Actinomycetes</taxon>
        <taxon>Pseudonocardiales</taxon>
        <taxon>Pseudonocardiaceae</taxon>
        <taxon>Actinomycetospora</taxon>
    </lineage>
</organism>
<dbReference type="Gene3D" id="3.10.450.50">
    <property type="match status" value="1"/>
</dbReference>
<dbReference type="InterPro" id="IPR013100">
    <property type="entry name" value="LEH"/>
</dbReference>
<feature type="domain" description="Limonene-1,2-epoxide hydrolase" evidence="1">
    <location>
        <begin position="15"/>
        <end position="126"/>
    </location>
</feature>
<reference evidence="3" key="1">
    <citation type="journal article" date="2019" name="Int. J. Syst. Evol. Microbiol.">
        <title>The Global Catalogue of Microorganisms (GCM) 10K type strain sequencing project: providing services to taxonomists for standard genome sequencing and annotation.</title>
        <authorList>
            <consortium name="The Broad Institute Genomics Platform"/>
            <consortium name="The Broad Institute Genome Sequencing Center for Infectious Disease"/>
            <person name="Wu L."/>
            <person name="Ma J."/>
        </authorList>
    </citation>
    <scope>NUCLEOTIDE SEQUENCE [LARGE SCALE GENOMIC DNA]</scope>
    <source>
        <strain evidence="3">CGMCC 4.7093</strain>
    </source>
</reference>
<evidence type="ECO:0000259" key="1">
    <source>
        <dbReference type="Pfam" id="PF07858"/>
    </source>
</evidence>
<gene>
    <name evidence="2" type="ORF">ACFPBZ_06525</name>
</gene>
<protein>
    <submittedName>
        <fullName evidence="2">Limonene-1,2-epoxide hydrolase family protein</fullName>
    </submittedName>
</protein>
<sequence length="151" mass="16493">MSDHADVLPATDAPSSADTVRAFLTALERFDVRAAGELLDPDVVYENVSLPAAHGRAATLRLLRSMPRALSRFEVHTHRLAAAGPVVLTERTDVMVVGRVRVAFWVCGTFEVHGGRITLWRDYFDWAATTGALVSGVTRAVGSLLRGRPRR</sequence>
<dbReference type="GO" id="GO:0016787">
    <property type="term" value="F:hydrolase activity"/>
    <property type="evidence" value="ECO:0007669"/>
    <property type="project" value="UniProtKB-KW"/>
</dbReference>
<dbReference type="RefSeq" id="WP_378035207.1">
    <property type="nucleotide sequence ID" value="NZ_JBHSIV010000005.1"/>
</dbReference>
<name>A0ABV9YGC5_9PSEU</name>
<dbReference type="EMBL" id="JBHSIV010000005">
    <property type="protein sequence ID" value="MFC5061853.1"/>
    <property type="molecule type" value="Genomic_DNA"/>
</dbReference>
<evidence type="ECO:0000313" key="2">
    <source>
        <dbReference type="EMBL" id="MFC5061853.1"/>
    </source>
</evidence>
<dbReference type="Pfam" id="PF07858">
    <property type="entry name" value="LEH"/>
    <property type="match status" value="1"/>
</dbReference>
<accession>A0ABV9YGC5</accession>
<evidence type="ECO:0000313" key="3">
    <source>
        <dbReference type="Proteomes" id="UP001595947"/>
    </source>
</evidence>
<proteinExistence type="predicted"/>
<comment type="caution">
    <text evidence="2">The sequence shown here is derived from an EMBL/GenBank/DDBJ whole genome shotgun (WGS) entry which is preliminary data.</text>
</comment>
<keyword evidence="2" id="KW-0378">Hydrolase</keyword>